<gene>
    <name evidence="2" type="ORF">NDU88_003224</name>
</gene>
<dbReference type="Proteomes" id="UP001066276">
    <property type="component" value="Chromosome 3_1"/>
</dbReference>
<keyword evidence="3" id="KW-1185">Reference proteome</keyword>
<name>A0AAV7UFE2_PLEWA</name>
<dbReference type="EMBL" id="JANPWB010000005">
    <property type="protein sequence ID" value="KAJ1186443.1"/>
    <property type="molecule type" value="Genomic_DNA"/>
</dbReference>
<proteinExistence type="predicted"/>
<protein>
    <submittedName>
        <fullName evidence="2">Uncharacterized protein</fullName>
    </submittedName>
</protein>
<reference evidence="2" key="1">
    <citation type="journal article" date="2022" name="bioRxiv">
        <title>Sequencing and chromosome-scale assembly of the giantPleurodeles waltlgenome.</title>
        <authorList>
            <person name="Brown T."/>
            <person name="Elewa A."/>
            <person name="Iarovenko S."/>
            <person name="Subramanian E."/>
            <person name="Araus A.J."/>
            <person name="Petzold A."/>
            <person name="Susuki M."/>
            <person name="Suzuki K.-i.T."/>
            <person name="Hayashi T."/>
            <person name="Toyoda A."/>
            <person name="Oliveira C."/>
            <person name="Osipova E."/>
            <person name="Leigh N.D."/>
            <person name="Simon A."/>
            <person name="Yun M.H."/>
        </authorList>
    </citation>
    <scope>NUCLEOTIDE SEQUENCE</scope>
    <source>
        <strain evidence="2">20211129_DDA</strain>
        <tissue evidence="2">Liver</tissue>
    </source>
</reference>
<comment type="caution">
    <text evidence="2">The sequence shown here is derived from an EMBL/GenBank/DDBJ whole genome shotgun (WGS) entry which is preliminary data.</text>
</comment>
<organism evidence="2 3">
    <name type="scientific">Pleurodeles waltl</name>
    <name type="common">Iberian ribbed newt</name>
    <dbReference type="NCBI Taxonomy" id="8319"/>
    <lineage>
        <taxon>Eukaryota</taxon>
        <taxon>Metazoa</taxon>
        <taxon>Chordata</taxon>
        <taxon>Craniata</taxon>
        <taxon>Vertebrata</taxon>
        <taxon>Euteleostomi</taxon>
        <taxon>Amphibia</taxon>
        <taxon>Batrachia</taxon>
        <taxon>Caudata</taxon>
        <taxon>Salamandroidea</taxon>
        <taxon>Salamandridae</taxon>
        <taxon>Pleurodelinae</taxon>
        <taxon>Pleurodeles</taxon>
    </lineage>
</organism>
<dbReference type="AlphaFoldDB" id="A0AAV7UFE2"/>
<evidence type="ECO:0000313" key="3">
    <source>
        <dbReference type="Proteomes" id="UP001066276"/>
    </source>
</evidence>
<evidence type="ECO:0000313" key="2">
    <source>
        <dbReference type="EMBL" id="KAJ1186443.1"/>
    </source>
</evidence>
<feature type="region of interest" description="Disordered" evidence="1">
    <location>
        <begin position="67"/>
        <end position="95"/>
    </location>
</feature>
<evidence type="ECO:0000256" key="1">
    <source>
        <dbReference type="SAM" id="MobiDB-lite"/>
    </source>
</evidence>
<sequence length="95" mass="10041">MRPCPVTTLSLTEPLPRPLTCCRSDAPKQCADFCPPLLPSTTGHEKKHPCFGTKSGIVSGKPLQNGGLKCSAGNHPDSTHVGRVRGSKGFQGTTR</sequence>
<accession>A0AAV7UFE2</accession>